<feature type="transmembrane region" description="Helical" evidence="13">
    <location>
        <begin position="60"/>
        <end position="81"/>
    </location>
</feature>
<evidence type="ECO:0000256" key="10">
    <source>
        <dbReference type="ARBA" id="ARBA00023136"/>
    </source>
</evidence>
<proteinExistence type="inferred from homology"/>
<keyword evidence="3" id="KW-0813">Transport</keyword>
<feature type="transmembrane region" description="Helical" evidence="13">
    <location>
        <begin position="219"/>
        <end position="238"/>
    </location>
</feature>
<accession>A0A0B6YSW0</accession>
<evidence type="ECO:0000256" key="5">
    <source>
        <dbReference type="ARBA" id="ARBA00022692"/>
    </source>
</evidence>
<keyword evidence="9" id="KW-0406">Ion transport</keyword>
<keyword evidence="4" id="KW-0633">Potassium transport</keyword>
<dbReference type="AlphaFoldDB" id="A0A0B6YSW0"/>
<organism evidence="14">
    <name type="scientific">Arion vulgaris</name>
    <dbReference type="NCBI Taxonomy" id="1028688"/>
    <lineage>
        <taxon>Eukaryota</taxon>
        <taxon>Metazoa</taxon>
        <taxon>Spiralia</taxon>
        <taxon>Lophotrochozoa</taxon>
        <taxon>Mollusca</taxon>
        <taxon>Gastropoda</taxon>
        <taxon>Heterobranchia</taxon>
        <taxon>Euthyneura</taxon>
        <taxon>Panpulmonata</taxon>
        <taxon>Eupulmonata</taxon>
        <taxon>Stylommatophora</taxon>
        <taxon>Helicina</taxon>
        <taxon>Arionoidea</taxon>
        <taxon>Arionidae</taxon>
        <taxon>Arion</taxon>
    </lineage>
</organism>
<evidence type="ECO:0000256" key="12">
    <source>
        <dbReference type="SAM" id="MobiDB-lite"/>
    </source>
</evidence>
<feature type="transmembrane region" description="Helical" evidence="13">
    <location>
        <begin position="138"/>
        <end position="162"/>
    </location>
</feature>
<name>A0A0B6YSW0_9EUPU</name>
<dbReference type="PANTHER" id="PTHR12454:SF11">
    <property type="entry name" value="GH25683P"/>
    <property type="match status" value="1"/>
</dbReference>
<reference evidence="14" key="1">
    <citation type="submission" date="2014-12" db="EMBL/GenBank/DDBJ databases">
        <title>Insight into the proteome of Arion vulgaris.</title>
        <authorList>
            <person name="Aradska J."/>
            <person name="Bulat T."/>
            <person name="Smidak R."/>
            <person name="Sarate P."/>
            <person name="Gangsoo J."/>
            <person name="Sialana F."/>
            <person name="Bilban M."/>
            <person name="Lubec G."/>
        </authorList>
    </citation>
    <scope>NUCLEOTIDE SEQUENCE</scope>
    <source>
        <tissue evidence="14">Skin</tissue>
    </source>
</reference>
<comment type="subcellular location">
    <subcellularLocation>
        <location evidence="1">Endomembrane system</location>
        <topology evidence="1">Multi-pass membrane protein</topology>
    </subcellularLocation>
</comment>
<feature type="region of interest" description="Disordered" evidence="12">
    <location>
        <begin position="268"/>
        <end position="294"/>
    </location>
</feature>
<keyword evidence="6" id="KW-0631">Potassium channel</keyword>
<dbReference type="EMBL" id="HACG01012463">
    <property type="protein sequence ID" value="CEK59328.1"/>
    <property type="molecule type" value="Transcribed_RNA"/>
</dbReference>
<dbReference type="Pfam" id="PF05197">
    <property type="entry name" value="TRIC"/>
    <property type="match status" value="1"/>
</dbReference>
<dbReference type="GO" id="GO:0016020">
    <property type="term" value="C:membrane"/>
    <property type="evidence" value="ECO:0007669"/>
    <property type="project" value="InterPro"/>
</dbReference>
<dbReference type="InterPro" id="IPR007866">
    <property type="entry name" value="TRIC_channel"/>
</dbReference>
<comment type="similarity">
    <text evidence="2">Belongs to the TMEM38 family.</text>
</comment>
<dbReference type="PANTHER" id="PTHR12454">
    <property type="entry name" value="TRIMERIC INTRACELLULAR CATION CHANNEL"/>
    <property type="match status" value="1"/>
</dbReference>
<keyword evidence="8 13" id="KW-1133">Transmembrane helix</keyword>
<keyword evidence="11" id="KW-0407">Ion channel</keyword>
<evidence type="ECO:0000256" key="11">
    <source>
        <dbReference type="ARBA" id="ARBA00023303"/>
    </source>
</evidence>
<keyword evidence="7" id="KW-0630">Potassium</keyword>
<protein>
    <recommendedName>
        <fullName evidence="15">Trimeric intracellular cation channel type B</fullName>
    </recommendedName>
</protein>
<evidence type="ECO:0000256" key="4">
    <source>
        <dbReference type="ARBA" id="ARBA00022538"/>
    </source>
</evidence>
<sequence>MDPQTYMDVATVVTKLKMYPYFDIAHYILMCISVREDILPQQPQAGSSGPVQLFSRKHPLSSWLSSMLICFAGSLIANFLLGEPIITPFKDHQSIITATTVWYLVNYSPFDLVYKLCKFLPFKLAICVLKETQRAHKVYHGVLVAAKLYPSAYLIIVLVGTIKGAGSGLIKNFDRLIRGIWIPGSNEVLQPSFATKASLVASVIFLCERLNLITVPHPLIYFGIVLFFVYFKISSVVLGIHDPFVPLENLFCAIFMGGMWDALRRAATKEPAKEDDSKDPRNDVIKSKEEKKKD</sequence>
<evidence type="ECO:0000313" key="14">
    <source>
        <dbReference type="EMBL" id="CEK59328.1"/>
    </source>
</evidence>
<keyword evidence="10 13" id="KW-0472">Membrane</keyword>
<gene>
    <name evidence="14" type="primary">ORF35947</name>
</gene>
<evidence type="ECO:0000256" key="3">
    <source>
        <dbReference type="ARBA" id="ARBA00022448"/>
    </source>
</evidence>
<evidence type="ECO:0000256" key="2">
    <source>
        <dbReference type="ARBA" id="ARBA00005766"/>
    </source>
</evidence>
<evidence type="ECO:0000256" key="13">
    <source>
        <dbReference type="SAM" id="Phobius"/>
    </source>
</evidence>
<evidence type="ECO:0000256" key="1">
    <source>
        <dbReference type="ARBA" id="ARBA00004127"/>
    </source>
</evidence>
<dbReference type="GO" id="GO:0012505">
    <property type="term" value="C:endomembrane system"/>
    <property type="evidence" value="ECO:0007669"/>
    <property type="project" value="UniProtKB-SubCell"/>
</dbReference>
<keyword evidence="5 13" id="KW-0812">Transmembrane</keyword>
<evidence type="ECO:0000256" key="7">
    <source>
        <dbReference type="ARBA" id="ARBA00022958"/>
    </source>
</evidence>
<dbReference type="GO" id="GO:0005267">
    <property type="term" value="F:potassium channel activity"/>
    <property type="evidence" value="ECO:0007669"/>
    <property type="project" value="UniProtKB-KW"/>
</dbReference>
<evidence type="ECO:0000256" key="6">
    <source>
        <dbReference type="ARBA" id="ARBA00022826"/>
    </source>
</evidence>
<evidence type="ECO:0000256" key="8">
    <source>
        <dbReference type="ARBA" id="ARBA00022989"/>
    </source>
</evidence>
<dbReference type="GO" id="GO:0042802">
    <property type="term" value="F:identical protein binding"/>
    <property type="evidence" value="ECO:0007669"/>
    <property type="project" value="InterPro"/>
</dbReference>
<evidence type="ECO:0000256" key="9">
    <source>
        <dbReference type="ARBA" id="ARBA00023065"/>
    </source>
</evidence>
<evidence type="ECO:0008006" key="15">
    <source>
        <dbReference type="Google" id="ProtNLM"/>
    </source>
</evidence>